<comment type="function">
    <text evidence="10">Transcription factor.</text>
</comment>
<keyword evidence="5 10" id="KW-0804">Transcription</keyword>
<dbReference type="AlphaFoldDB" id="A0A9I9EE60"/>
<keyword evidence="2 10" id="KW-0805">Transcription regulation</keyword>
<comment type="similarity">
    <text evidence="7 10">Belongs to the HD-ZIP homeobox family. Class I subfamily.</text>
</comment>
<dbReference type="EnsemblPlants" id="MELO3C032548.2.1">
    <property type="protein sequence ID" value="MELO3C032548.2.1"/>
    <property type="gene ID" value="MELO3C032548.2"/>
</dbReference>
<dbReference type="SMART" id="SM00389">
    <property type="entry name" value="HOX"/>
    <property type="match status" value="1"/>
</dbReference>
<dbReference type="PANTHER" id="PTHR24326">
    <property type="entry name" value="HOMEOBOX-LEUCINE ZIPPER PROTEIN"/>
    <property type="match status" value="1"/>
</dbReference>
<dbReference type="InterPro" id="IPR009057">
    <property type="entry name" value="Homeodomain-like_sf"/>
</dbReference>
<dbReference type="InterPro" id="IPR001356">
    <property type="entry name" value="HD"/>
</dbReference>
<evidence type="ECO:0000256" key="9">
    <source>
        <dbReference type="RuleBase" id="RU000682"/>
    </source>
</evidence>
<evidence type="ECO:0000256" key="1">
    <source>
        <dbReference type="ARBA" id="ARBA00004123"/>
    </source>
</evidence>
<evidence type="ECO:0000256" key="4">
    <source>
        <dbReference type="ARBA" id="ARBA00023155"/>
    </source>
</evidence>
<dbReference type="PROSITE" id="PS00027">
    <property type="entry name" value="HOMEOBOX_1"/>
    <property type="match status" value="1"/>
</dbReference>
<dbReference type="GO" id="GO:0043565">
    <property type="term" value="F:sequence-specific DNA binding"/>
    <property type="evidence" value="ECO:0007669"/>
    <property type="project" value="TreeGrafter"/>
</dbReference>
<dbReference type="Gramene" id="MELO3C032548.2.1">
    <property type="protein sequence ID" value="MELO3C032548.2.1"/>
    <property type="gene ID" value="MELO3C032548.2"/>
</dbReference>
<dbReference type="Pfam" id="PF00046">
    <property type="entry name" value="Homeodomain"/>
    <property type="match status" value="1"/>
</dbReference>
<dbReference type="PRINTS" id="PR00031">
    <property type="entry name" value="HTHREPRESSR"/>
</dbReference>
<dbReference type="InterPro" id="IPR045224">
    <property type="entry name" value="HDZip_class_I_plant"/>
</dbReference>
<proteinExistence type="inferred from homology"/>
<dbReference type="InterPro" id="IPR017970">
    <property type="entry name" value="Homeobox_CS"/>
</dbReference>
<dbReference type="InterPro" id="IPR000047">
    <property type="entry name" value="HTH_motif"/>
</dbReference>
<dbReference type="GO" id="GO:0000981">
    <property type="term" value="F:DNA-binding transcription factor activity, RNA polymerase II-specific"/>
    <property type="evidence" value="ECO:0007669"/>
    <property type="project" value="UniProtKB-UniRule"/>
</dbReference>
<dbReference type="PANTHER" id="PTHR24326:SF620">
    <property type="entry name" value="HOMEOBOX-LEUCINE ZIPPER PROTEIN"/>
    <property type="match status" value="1"/>
</dbReference>
<dbReference type="CDD" id="cd00086">
    <property type="entry name" value="homeodomain"/>
    <property type="match status" value="1"/>
</dbReference>
<dbReference type="GO" id="GO:0045893">
    <property type="term" value="P:positive regulation of DNA-templated transcription"/>
    <property type="evidence" value="ECO:0007669"/>
    <property type="project" value="TreeGrafter"/>
</dbReference>
<feature type="DNA-binding region" description="Homeobox" evidence="8">
    <location>
        <begin position="59"/>
        <end position="119"/>
    </location>
</feature>
<evidence type="ECO:0000313" key="12">
    <source>
        <dbReference type="EnsemblPlants" id="MELO3C032548.2.1"/>
    </source>
</evidence>
<sequence length="172" mass="20246">MGRKKVALKSRDVLSFVAEKGKWMHEQIIYSTNFTVPKFEAEAVAYTLHLRRKKRKSRNNMNKIRFSDLQIKSLETIFYSTESKLNSTQKVELATELGLQPRQIAIWFQNRRARWRRCRTISKASELIIIIKQFKTLQEENNSLLSQVPKLFFIFLYSSFYSQAFSLVAIGI</sequence>
<evidence type="ECO:0000256" key="10">
    <source>
        <dbReference type="RuleBase" id="RU369038"/>
    </source>
</evidence>
<name>A0A9I9EE60_CUCME</name>
<reference evidence="12" key="1">
    <citation type="submission" date="2023-03" db="UniProtKB">
        <authorList>
            <consortium name="EnsemblPlants"/>
        </authorList>
    </citation>
    <scope>IDENTIFICATION</scope>
</reference>
<evidence type="ECO:0000256" key="2">
    <source>
        <dbReference type="ARBA" id="ARBA00023015"/>
    </source>
</evidence>
<accession>A0A9I9EE60</accession>
<evidence type="ECO:0000256" key="5">
    <source>
        <dbReference type="ARBA" id="ARBA00023163"/>
    </source>
</evidence>
<dbReference type="PROSITE" id="PS50071">
    <property type="entry name" value="HOMEOBOX_2"/>
    <property type="match status" value="1"/>
</dbReference>
<keyword evidence="4 8" id="KW-0371">Homeobox</keyword>
<evidence type="ECO:0000256" key="8">
    <source>
        <dbReference type="PROSITE-ProRule" id="PRU00108"/>
    </source>
</evidence>
<evidence type="ECO:0000256" key="3">
    <source>
        <dbReference type="ARBA" id="ARBA00023125"/>
    </source>
</evidence>
<keyword evidence="6 8" id="KW-0539">Nucleus</keyword>
<comment type="subcellular location">
    <subcellularLocation>
        <location evidence="1 8 9">Nucleus</location>
    </subcellularLocation>
</comment>
<evidence type="ECO:0000256" key="6">
    <source>
        <dbReference type="ARBA" id="ARBA00023242"/>
    </source>
</evidence>
<dbReference type="GO" id="GO:0005634">
    <property type="term" value="C:nucleus"/>
    <property type="evidence" value="ECO:0007669"/>
    <property type="project" value="UniProtKB-SubCell"/>
</dbReference>
<evidence type="ECO:0000259" key="11">
    <source>
        <dbReference type="PROSITE" id="PS50071"/>
    </source>
</evidence>
<feature type="domain" description="Homeobox" evidence="11">
    <location>
        <begin position="57"/>
        <end position="118"/>
    </location>
</feature>
<dbReference type="SUPFAM" id="SSF46689">
    <property type="entry name" value="Homeodomain-like"/>
    <property type="match status" value="1"/>
</dbReference>
<dbReference type="Gene3D" id="1.10.10.60">
    <property type="entry name" value="Homeodomain-like"/>
    <property type="match status" value="1"/>
</dbReference>
<organism evidence="12">
    <name type="scientific">Cucumis melo</name>
    <name type="common">Muskmelon</name>
    <dbReference type="NCBI Taxonomy" id="3656"/>
    <lineage>
        <taxon>Eukaryota</taxon>
        <taxon>Viridiplantae</taxon>
        <taxon>Streptophyta</taxon>
        <taxon>Embryophyta</taxon>
        <taxon>Tracheophyta</taxon>
        <taxon>Spermatophyta</taxon>
        <taxon>Magnoliopsida</taxon>
        <taxon>eudicotyledons</taxon>
        <taxon>Gunneridae</taxon>
        <taxon>Pentapetalae</taxon>
        <taxon>rosids</taxon>
        <taxon>fabids</taxon>
        <taxon>Cucurbitales</taxon>
        <taxon>Cucurbitaceae</taxon>
        <taxon>Benincaseae</taxon>
        <taxon>Cucumis</taxon>
    </lineage>
</organism>
<keyword evidence="3 8" id="KW-0238">DNA-binding</keyword>
<protein>
    <recommendedName>
        <fullName evidence="10">Homeobox-leucine zipper protein</fullName>
    </recommendedName>
    <alternativeName>
        <fullName evidence="10">HD-ZIP protein</fullName>
    </alternativeName>
    <alternativeName>
        <fullName evidence="10">Homeodomain transcription factor</fullName>
    </alternativeName>
</protein>
<evidence type="ECO:0000256" key="7">
    <source>
        <dbReference type="ARBA" id="ARBA00025748"/>
    </source>
</evidence>